<feature type="domain" description="PX" evidence="2">
    <location>
        <begin position="395"/>
        <end position="512"/>
    </location>
</feature>
<dbReference type="InterPro" id="IPR036871">
    <property type="entry name" value="PX_dom_sf"/>
</dbReference>
<dbReference type="SUPFAM" id="SSF64268">
    <property type="entry name" value="PX domain"/>
    <property type="match status" value="1"/>
</dbReference>
<dbReference type="FunFam" id="3.40.50.720:FF:000357">
    <property type="entry name" value="Methionine adenosyltransferase 2 subunit beta"/>
    <property type="match status" value="1"/>
</dbReference>
<dbReference type="EMBL" id="CP119878">
    <property type="protein sequence ID" value="WFD35058.1"/>
    <property type="molecule type" value="Genomic_DNA"/>
</dbReference>
<evidence type="ECO:0000313" key="4">
    <source>
        <dbReference type="Proteomes" id="UP001219933"/>
    </source>
</evidence>
<gene>
    <name evidence="3" type="primary">vps5</name>
    <name evidence="3" type="ORF">MCUN1_001906</name>
</gene>
<evidence type="ECO:0000256" key="1">
    <source>
        <dbReference type="SAM" id="MobiDB-lite"/>
    </source>
</evidence>
<dbReference type="GO" id="GO:0005768">
    <property type="term" value="C:endosome"/>
    <property type="evidence" value="ECO:0007669"/>
    <property type="project" value="TreeGrafter"/>
</dbReference>
<dbReference type="InterPro" id="IPR027267">
    <property type="entry name" value="AH/BAR_dom_sf"/>
</dbReference>
<dbReference type="AlphaFoldDB" id="A0AAF0EQP7"/>
<dbReference type="Gene3D" id="1.20.1270.60">
    <property type="entry name" value="Arfaptin homology (AH) domain/BAR domain"/>
    <property type="match status" value="1"/>
</dbReference>
<dbReference type="PANTHER" id="PTHR10555">
    <property type="entry name" value="SORTING NEXIN"/>
    <property type="match status" value="1"/>
</dbReference>
<feature type="region of interest" description="Disordered" evidence="1">
    <location>
        <begin position="311"/>
        <end position="394"/>
    </location>
</feature>
<sequence>MRLIVTGASGLLGRAVVAEARQRGYEVKPVAFSRAQGMERVDLTDREAVARLVADYKPDAVIHTAAERRPDAVERDPQGAHALNVEAPAALAAACAALGRPAYLLALSTDYVFDGTSPPYRVDAATNPLNAYGTSKADAEKAVAESAVSGRASCVRVPVLYGATEYDNESAVNCLLNAIRNSDKKCLMDACAVRYPTCVEDVAKALLSLCVISQERDMPAIIHFSATEAMTKYDMCLVLARVWNSVAGHEIVSVDHLEPVYDTPPGSTPRPGHCKLDISQTVALGVDVSCVPFDEWWRKYLATRDDLLHEQEPEPAAEPEPPAQDTVDAEAQAQVAEEDPNSNSEEQSTVQDKDLADTTADDTPDEPQSSEVVSDDESRYGAATPTKPLPPEPALEFEMSVSDPQKVSDALGGHVVYRVRTRSNAPWLRRADTSVLRRYSDFRWLHAALVENNPGVIVPPIPEKVKLGRFAPELVEFRRRALELAITKIVNHRVLQKDEDLHMFLQSADLASDIHARDLIKGPVVTPEHRSYFGWSQSFQSHRFQETDEWFNQQVEYLGTLENILREFVSAVMTLSHRRLEHAAALKNLSRTLAVLSGSTLSRSVSTCFAALAEAEKHQHDAQSALAAHEANLLSVAFYEYERLTGSVRKAFATRVDTWKAWQRAEDELRRHKGTDGHLDVQMQQRYGISLRAAALRTRFDEVTRMCKTEMERFETEKVADLRRALAAYIEMLQKTQDNLIDEWDHCATIIKRQMPTAN</sequence>
<dbReference type="SMART" id="SM00312">
    <property type="entry name" value="PX"/>
    <property type="match status" value="1"/>
</dbReference>
<dbReference type="GO" id="GO:0005829">
    <property type="term" value="C:cytosol"/>
    <property type="evidence" value="ECO:0007669"/>
    <property type="project" value="GOC"/>
</dbReference>
<dbReference type="Gene3D" id="3.40.50.720">
    <property type="entry name" value="NAD(P)-binding Rossmann-like Domain"/>
    <property type="match status" value="1"/>
</dbReference>
<dbReference type="InterPro" id="IPR001683">
    <property type="entry name" value="PX_dom"/>
</dbReference>
<dbReference type="GO" id="GO:0042147">
    <property type="term" value="P:retrograde transport, endosome to Golgi"/>
    <property type="evidence" value="ECO:0007669"/>
    <property type="project" value="TreeGrafter"/>
</dbReference>
<feature type="compositionally biased region" description="Polar residues" evidence="1">
    <location>
        <begin position="341"/>
        <end position="350"/>
    </location>
</feature>
<dbReference type="InterPro" id="IPR036291">
    <property type="entry name" value="NAD(P)-bd_dom_sf"/>
</dbReference>
<dbReference type="Gene3D" id="3.30.1520.10">
    <property type="entry name" value="Phox-like domain"/>
    <property type="match status" value="1"/>
</dbReference>
<reference evidence="3" key="1">
    <citation type="submission" date="2023-03" db="EMBL/GenBank/DDBJ databases">
        <title>Mating type loci evolution in Malassezia.</title>
        <authorList>
            <person name="Coelho M.A."/>
        </authorList>
    </citation>
    <scope>NUCLEOTIDE SEQUENCE</scope>
    <source>
        <strain evidence="3">CBS 11721</strain>
    </source>
</reference>
<dbReference type="GO" id="GO:0035091">
    <property type="term" value="F:phosphatidylinositol binding"/>
    <property type="evidence" value="ECO:0007669"/>
    <property type="project" value="InterPro"/>
</dbReference>
<feature type="compositionally biased region" description="Low complexity" evidence="1">
    <location>
        <begin position="323"/>
        <end position="335"/>
    </location>
</feature>
<dbReference type="SUPFAM" id="SSF51735">
    <property type="entry name" value="NAD(P)-binding Rossmann-fold domains"/>
    <property type="match status" value="1"/>
</dbReference>
<evidence type="ECO:0000313" key="3">
    <source>
        <dbReference type="EMBL" id="WFD35058.1"/>
    </source>
</evidence>
<dbReference type="CDD" id="cd06859">
    <property type="entry name" value="PX_SNX1_2_like"/>
    <property type="match status" value="1"/>
</dbReference>
<dbReference type="PANTHER" id="PTHR10555:SF170">
    <property type="entry name" value="FI18122P1"/>
    <property type="match status" value="1"/>
</dbReference>
<dbReference type="Pfam" id="PF04321">
    <property type="entry name" value="RmlD_sub_bind"/>
    <property type="match status" value="1"/>
</dbReference>
<proteinExistence type="predicted"/>
<dbReference type="InterPro" id="IPR015404">
    <property type="entry name" value="Vps5_C"/>
</dbReference>
<dbReference type="InterPro" id="IPR029903">
    <property type="entry name" value="RmlD-like-bd"/>
</dbReference>
<dbReference type="Pfam" id="PF09325">
    <property type="entry name" value="Vps5"/>
    <property type="match status" value="1"/>
</dbReference>
<dbReference type="PROSITE" id="PS50195">
    <property type="entry name" value="PX"/>
    <property type="match status" value="1"/>
</dbReference>
<organism evidence="3 4">
    <name type="scientific">Malassezia cuniculi</name>
    <dbReference type="NCBI Taxonomy" id="948313"/>
    <lineage>
        <taxon>Eukaryota</taxon>
        <taxon>Fungi</taxon>
        <taxon>Dikarya</taxon>
        <taxon>Basidiomycota</taxon>
        <taxon>Ustilaginomycotina</taxon>
        <taxon>Malasseziomycetes</taxon>
        <taxon>Malasseziales</taxon>
        <taxon>Malasseziaceae</taxon>
        <taxon>Malassezia</taxon>
    </lineage>
</organism>
<name>A0AAF0EQP7_9BASI</name>
<dbReference type="Pfam" id="PF00787">
    <property type="entry name" value="PX"/>
    <property type="match status" value="1"/>
</dbReference>
<evidence type="ECO:0000259" key="2">
    <source>
        <dbReference type="PROSITE" id="PS50195"/>
    </source>
</evidence>
<accession>A0AAF0EQP7</accession>
<dbReference type="GO" id="GO:0045053">
    <property type="term" value="P:protein retention in Golgi apparatus"/>
    <property type="evidence" value="ECO:0007669"/>
    <property type="project" value="TreeGrafter"/>
</dbReference>
<keyword evidence="4" id="KW-1185">Reference proteome</keyword>
<dbReference type="CDD" id="cd05254">
    <property type="entry name" value="dTDP_HR_like_SDR_e"/>
    <property type="match status" value="1"/>
</dbReference>
<protein>
    <submittedName>
        <fullName evidence="3">Vacuolar protein sorting-associated protein vps5</fullName>
    </submittedName>
</protein>
<dbReference type="Proteomes" id="UP001219933">
    <property type="component" value="Chromosome 2"/>
</dbReference>